<feature type="region of interest" description="Disordered" evidence="1">
    <location>
        <begin position="250"/>
        <end position="329"/>
    </location>
</feature>
<proteinExistence type="predicted"/>
<gene>
    <name evidence="2" type="ORF">MFLAVUS_000288</name>
</gene>
<protein>
    <submittedName>
        <fullName evidence="2">Uncharacterized protein</fullName>
    </submittedName>
</protein>
<feature type="compositionally biased region" description="Basic residues" evidence="1">
    <location>
        <begin position="159"/>
        <end position="171"/>
    </location>
</feature>
<feature type="compositionally biased region" description="Polar residues" evidence="1">
    <location>
        <begin position="175"/>
        <end position="195"/>
    </location>
</feature>
<keyword evidence="3" id="KW-1185">Reference proteome</keyword>
<evidence type="ECO:0000256" key="1">
    <source>
        <dbReference type="SAM" id="MobiDB-lite"/>
    </source>
</evidence>
<feature type="compositionally biased region" description="Low complexity" evidence="1">
    <location>
        <begin position="250"/>
        <end position="271"/>
    </location>
</feature>
<feature type="compositionally biased region" description="Polar residues" evidence="1">
    <location>
        <begin position="1"/>
        <end position="17"/>
    </location>
</feature>
<feature type="compositionally biased region" description="Basic residues" evidence="1">
    <location>
        <begin position="131"/>
        <end position="141"/>
    </location>
</feature>
<dbReference type="PANTHER" id="PTHR14312">
    <property type="entry name" value="CREB/ATF BZIP TRANSCRIPTION FACTOR"/>
    <property type="match status" value="1"/>
</dbReference>
<evidence type="ECO:0000313" key="2">
    <source>
        <dbReference type="EMBL" id="GAA5806939.1"/>
    </source>
</evidence>
<comment type="caution">
    <text evidence="2">The sequence shown here is derived from an EMBL/GenBank/DDBJ whole genome shotgun (WGS) entry which is preliminary data.</text>
</comment>
<feature type="compositionally biased region" description="Low complexity" evidence="1">
    <location>
        <begin position="289"/>
        <end position="300"/>
    </location>
</feature>
<feature type="compositionally biased region" description="Basic and acidic residues" evidence="1">
    <location>
        <begin position="320"/>
        <end position="329"/>
    </location>
</feature>
<organism evidence="2 3">
    <name type="scientific">Mucor flavus</name>
    <dbReference type="NCBI Taxonomy" id="439312"/>
    <lineage>
        <taxon>Eukaryota</taxon>
        <taxon>Fungi</taxon>
        <taxon>Fungi incertae sedis</taxon>
        <taxon>Mucoromycota</taxon>
        <taxon>Mucoromycotina</taxon>
        <taxon>Mucoromycetes</taxon>
        <taxon>Mucorales</taxon>
        <taxon>Mucorineae</taxon>
        <taxon>Mucoraceae</taxon>
        <taxon>Mucor</taxon>
    </lineage>
</organism>
<feature type="region of interest" description="Disordered" evidence="1">
    <location>
        <begin position="1"/>
        <end position="29"/>
    </location>
</feature>
<feature type="compositionally biased region" description="Basic and acidic residues" evidence="1">
    <location>
        <begin position="272"/>
        <end position="285"/>
    </location>
</feature>
<dbReference type="PANTHER" id="PTHR14312:SF1">
    <property type="entry name" value="BASIC-LEUCINE ZIPPER TRANSCRIPTION FACTOR A"/>
    <property type="match status" value="1"/>
</dbReference>
<dbReference type="Proteomes" id="UP001473302">
    <property type="component" value="Unassembled WGS sequence"/>
</dbReference>
<reference evidence="2 3" key="1">
    <citation type="submission" date="2024-04" db="EMBL/GenBank/DDBJ databases">
        <title>genome sequences of Mucor flavus KT1a and Helicostylum pulchrum KT1b strains isolated from the surface of a dry-aged beef.</title>
        <authorList>
            <person name="Toyotome T."/>
            <person name="Hosono M."/>
            <person name="Torimaru M."/>
            <person name="Fukuda K."/>
            <person name="Mikami N."/>
        </authorList>
    </citation>
    <scope>NUCLEOTIDE SEQUENCE [LARGE SCALE GENOMIC DNA]</scope>
    <source>
        <strain evidence="2 3">KT1a</strain>
    </source>
</reference>
<name>A0ABP9YJA9_9FUNG</name>
<dbReference type="EMBL" id="BAABUK010000002">
    <property type="protein sequence ID" value="GAA5806939.1"/>
    <property type="molecule type" value="Genomic_DNA"/>
</dbReference>
<evidence type="ECO:0000313" key="3">
    <source>
        <dbReference type="Proteomes" id="UP001473302"/>
    </source>
</evidence>
<sequence>MLQEYPTQIQPRSSSTRKSQDAFELQDSSNKVDAEASRILIDLANQDTSSLQQLMDSSNNLIMIDNKFKRRVSSKGDIKVSLPIKTDANLHLQQERSQPDPIMLLAAAAAVINDEGKYKGRAYERREIRLHGRHASAKRKSFTYGSNDDSDGKSSSSVLHRRHSERRHRYARPSVSMQMDSNDTWPSSTVNNNMVGTEDEVKGSESQSEGTHAFSWQYLSMKQNPRIKRNAMHAYITYMIYTDMAQEQHQQQRQQQQQQQQQHQQQQQQHQQQEKRYTIKEEKQESYASNSNNNGMHSNNDWYSKQQSMQSYRLPPSPRQRHDPPESIIDRPLTDFLFQRNTLPASNTIPASNNNRLTNNFFE</sequence>
<accession>A0ABP9YJA9</accession>
<feature type="region of interest" description="Disordered" evidence="1">
    <location>
        <begin position="129"/>
        <end position="208"/>
    </location>
</feature>
<feature type="compositionally biased region" description="Polar residues" evidence="1">
    <location>
        <begin position="301"/>
        <end position="311"/>
    </location>
</feature>